<evidence type="ECO:0000313" key="2">
    <source>
        <dbReference type="EMBL" id="KIK47410.1"/>
    </source>
</evidence>
<proteinExistence type="predicted"/>
<dbReference type="EMBL" id="KN835147">
    <property type="protein sequence ID" value="KIK47410.1"/>
    <property type="molecule type" value="Genomic_DNA"/>
</dbReference>
<dbReference type="AlphaFoldDB" id="A0A0D0AAY0"/>
<feature type="chain" id="PRO_5002206735" description="Secreted protein" evidence="1">
    <location>
        <begin position="18"/>
        <end position="185"/>
    </location>
</feature>
<protein>
    <recommendedName>
        <fullName evidence="4">Secreted protein</fullName>
    </recommendedName>
</protein>
<name>A0A0D0AAY0_9AGAM</name>
<organism evidence="2 3">
    <name type="scientific">Suillus luteus UH-Slu-Lm8-n1</name>
    <dbReference type="NCBI Taxonomy" id="930992"/>
    <lineage>
        <taxon>Eukaryota</taxon>
        <taxon>Fungi</taxon>
        <taxon>Dikarya</taxon>
        <taxon>Basidiomycota</taxon>
        <taxon>Agaricomycotina</taxon>
        <taxon>Agaricomycetes</taxon>
        <taxon>Agaricomycetidae</taxon>
        <taxon>Boletales</taxon>
        <taxon>Suillineae</taxon>
        <taxon>Suillaceae</taxon>
        <taxon>Suillus</taxon>
    </lineage>
</organism>
<evidence type="ECO:0008006" key="4">
    <source>
        <dbReference type="Google" id="ProtNLM"/>
    </source>
</evidence>
<keyword evidence="1" id="KW-0732">Signal</keyword>
<sequence>MRSWWMICTALSLQIAGQDISFNKRCTCLCYGTTVESRSDVACTTAPCPVAFDAQVPPIIRLQIYLGIRAHRPFDAGTQSYALLAGPHTAILVHEVQVIVLLSSCMLRSFEARAGALVRQPRMHTLFSGRITWFTTLHTLLGLELSLCPRHKPPSSCHTCFPVCSTVTTSGWIYPDIYSLASRVF</sequence>
<gene>
    <name evidence="2" type="ORF">CY34DRAFT_248714</name>
</gene>
<dbReference type="InParanoid" id="A0A0D0AAY0"/>
<reference evidence="3" key="2">
    <citation type="submission" date="2015-01" db="EMBL/GenBank/DDBJ databases">
        <title>Evolutionary Origins and Diversification of the Mycorrhizal Mutualists.</title>
        <authorList>
            <consortium name="DOE Joint Genome Institute"/>
            <consortium name="Mycorrhizal Genomics Consortium"/>
            <person name="Kohler A."/>
            <person name="Kuo A."/>
            <person name="Nagy L.G."/>
            <person name="Floudas D."/>
            <person name="Copeland A."/>
            <person name="Barry K.W."/>
            <person name="Cichocki N."/>
            <person name="Veneault-Fourrey C."/>
            <person name="LaButti K."/>
            <person name="Lindquist E.A."/>
            <person name="Lipzen A."/>
            <person name="Lundell T."/>
            <person name="Morin E."/>
            <person name="Murat C."/>
            <person name="Riley R."/>
            <person name="Ohm R."/>
            <person name="Sun H."/>
            <person name="Tunlid A."/>
            <person name="Henrissat B."/>
            <person name="Grigoriev I.V."/>
            <person name="Hibbett D.S."/>
            <person name="Martin F."/>
        </authorList>
    </citation>
    <scope>NUCLEOTIDE SEQUENCE [LARGE SCALE GENOMIC DNA]</scope>
    <source>
        <strain evidence="3">UH-Slu-Lm8-n1</strain>
    </source>
</reference>
<evidence type="ECO:0000313" key="3">
    <source>
        <dbReference type="Proteomes" id="UP000054485"/>
    </source>
</evidence>
<accession>A0A0D0AAY0</accession>
<dbReference type="Proteomes" id="UP000054485">
    <property type="component" value="Unassembled WGS sequence"/>
</dbReference>
<reference evidence="2 3" key="1">
    <citation type="submission" date="2014-04" db="EMBL/GenBank/DDBJ databases">
        <authorList>
            <consortium name="DOE Joint Genome Institute"/>
            <person name="Kuo A."/>
            <person name="Ruytinx J."/>
            <person name="Rineau F."/>
            <person name="Colpaert J."/>
            <person name="Kohler A."/>
            <person name="Nagy L.G."/>
            <person name="Floudas D."/>
            <person name="Copeland A."/>
            <person name="Barry K.W."/>
            <person name="Cichocki N."/>
            <person name="Veneault-Fourrey C."/>
            <person name="LaButti K."/>
            <person name="Lindquist E.A."/>
            <person name="Lipzen A."/>
            <person name="Lundell T."/>
            <person name="Morin E."/>
            <person name="Murat C."/>
            <person name="Sun H."/>
            <person name="Tunlid A."/>
            <person name="Henrissat B."/>
            <person name="Grigoriev I.V."/>
            <person name="Hibbett D.S."/>
            <person name="Martin F."/>
            <person name="Nordberg H.P."/>
            <person name="Cantor M.N."/>
            <person name="Hua S.X."/>
        </authorList>
    </citation>
    <scope>NUCLEOTIDE SEQUENCE [LARGE SCALE GENOMIC DNA]</scope>
    <source>
        <strain evidence="2 3">UH-Slu-Lm8-n1</strain>
    </source>
</reference>
<feature type="signal peptide" evidence="1">
    <location>
        <begin position="1"/>
        <end position="17"/>
    </location>
</feature>
<dbReference type="HOGENOM" id="CLU_1462253_0_0_1"/>
<keyword evidence="3" id="KW-1185">Reference proteome</keyword>
<evidence type="ECO:0000256" key="1">
    <source>
        <dbReference type="SAM" id="SignalP"/>
    </source>
</evidence>